<dbReference type="Gene3D" id="3.40.50.1000">
    <property type="entry name" value="HAD superfamily/HAD-like"/>
    <property type="match status" value="1"/>
</dbReference>
<proteinExistence type="predicted"/>
<dbReference type="NCBIfam" id="TIGR01549">
    <property type="entry name" value="HAD-SF-IA-v1"/>
    <property type="match status" value="1"/>
</dbReference>
<comment type="cofactor">
    <cofactor evidence="1">
        <name>Mg(2+)</name>
        <dbReference type="ChEBI" id="CHEBI:18420"/>
    </cofactor>
</comment>
<dbReference type="InterPro" id="IPR006439">
    <property type="entry name" value="HAD-SF_hydro_IA"/>
</dbReference>
<dbReference type="KEGG" id="hfv:R50_2142"/>
<dbReference type="InterPro" id="IPR036412">
    <property type="entry name" value="HAD-like_sf"/>
</dbReference>
<dbReference type="Proteomes" id="UP000503399">
    <property type="component" value="Chromosome"/>
</dbReference>
<dbReference type="SFLD" id="SFLDG01129">
    <property type="entry name" value="C1.5:_HAD__Beta-PGM__Phosphata"/>
    <property type="match status" value="1"/>
</dbReference>
<dbReference type="InterPro" id="IPR051400">
    <property type="entry name" value="HAD-like_hydrolase"/>
</dbReference>
<dbReference type="EMBL" id="LR778114">
    <property type="protein sequence ID" value="CAB1129639.1"/>
    <property type="molecule type" value="Genomic_DNA"/>
</dbReference>
<dbReference type="PRINTS" id="PR00413">
    <property type="entry name" value="HADHALOGNASE"/>
</dbReference>
<name>A0A6F8ZID4_9FIRM</name>
<keyword evidence="2 4" id="KW-0378">Hydrolase</keyword>
<dbReference type="SUPFAM" id="SSF56784">
    <property type="entry name" value="HAD-like"/>
    <property type="match status" value="1"/>
</dbReference>
<keyword evidence="5" id="KW-1185">Reference proteome</keyword>
<organism evidence="4 5">
    <name type="scientific">Candidatus Hydrogenisulfobacillus filiaventi</name>
    <dbReference type="NCBI Taxonomy" id="2707344"/>
    <lineage>
        <taxon>Bacteria</taxon>
        <taxon>Bacillati</taxon>
        <taxon>Bacillota</taxon>
        <taxon>Clostridia</taxon>
        <taxon>Eubacteriales</taxon>
        <taxon>Clostridiales Family XVII. Incertae Sedis</taxon>
        <taxon>Candidatus Hydrogenisulfobacillus</taxon>
    </lineage>
</organism>
<evidence type="ECO:0000256" key="1">
    <source>
        <dbReference type="ARBA" id="ARBA00001946"/>
    </source>
</evidence>
<reference evidence="4 5" key="1">
    <citation type="submission" date="2020-02" db="EMBL/GenBank/DDBJ databases">
        <authorList>
            <person name="Hogendoorn C."/>
        </authorList>
    </citation>
    <scope>NUCLEOTIDE SEQUENCE [LARGE SCALE GENOMIC DNA]</scope>
    <source>
        <strain evidence="4">R501</strain>
    </source>
</reference>
<dbReference type="Gene3D" id="1.20.120.1600">
    <property type="match status" value="1"/>
</dbReference>
<dbReference type="PANTHER" id="PTHR46470">
    <property type="entry name" value="N-ACYLNEURAMINATE-9-PHOSPHATASE"/>
    <property type="match status" value="1"/>
</dbReference>
<dbReference type="AlphaFoldDB" id="A0A6F8ZID4"/>
<evidence type="ECO:0000256" key="3">
    <source>
        <dbReference type="ARBA" id="ARBA00022842"/>
    </source>
</evidence>
<dbReference type="SFLD" id="SFLDS00003">
    <property type="entry name" value="Haloacid_Dehalogenase"/>
    <property type="match status" value="1"/>
</dbReference>
<evidence type="ECO:0000256" key="2">
    <source>
        <dbReference type="ARBA" id="ARBA00022801"/>
    </source>
</evidence>
<protein>
    <submittedName>
        <fullName evidence="4">Hydrolase of the HAD superfamily</fullName>
    </submittedName>
</protein>
<evidence type="ECO:0000313" key="4">
    <source>
        <dbReference type="EMBL" id="CAB1129639.1"/>
    </source>
</evidence>
<dbReference type="GO" id="GO:0016787">
    <property type="term" value="F:hydrolase activity"/>
    <property type="evidence" value="ECO:0007669"/>
    <property type="project" value="UniProtKB-KW"/>
</dbReference>
<dbReference type="NCBIfam" id="TIGR01509">
    <property type="entry name" value="HAD-SF-IA-v3"/>
    <property type="match status" value="1"/>
</dbReference>
<accession>A0A6F8ZID4</accession>
<evidence type="ECO:0000313" key="5">
    <source>
        <dbReference type="Proteomes" id="UP000503399"/>
    </source>
</evidence>
<gene>
    <name evidence="4" type="ORF">R50_2142</name>
</gene>
<dbReference type="GO" id="GO:0044281">
    <property type="term" value="P:small molecule metabolic process"/>
    <property type="evidence" value="ECO:0007669"/>
    <property type="project" value="UniProtKB-ARBA"/>
</dbReference>
<dbReference type="InterPro" id="IPR023214">
    <property type="entry name" value="HAD_sf"/>
</dbReference>
<keyword evidence="3" id="KW-0460">Magnesium</keyword>
<sequence length="248" mass="27593">MSQQQPGTVLGRVRAVFFDLDDTLYDFRRTWETVTRAFLAEILPPPHRVDEVWPAFDRLNRVIYHYADRGHFPGRLARRLRWELLAAFLGLHFPDFDALTADHIGRMAAGCVPFPDTLPTLARLRALGLTLGVITNGPRELLARRLTAIGARDYFPDHLCIAADQVGRLKPGPEIFLAALAAAEVAPHEALYVGDSWTFDVKGAEAAGIPVIWIDRRRRPPPDPALIVAAVPDLTAVADLLTRARRSP</sequence>
<dbReference type="Pfam" id="PF00702">
    <property type="entry name" value="Hydrolase"/>
    <property type="match status" value="1"/>
</dbReference>